<feature type="non-terminal residue" evidence="2">
    <location>
        <position position="1"/>
    </location>
</feature>
<protein>
    <submittedName>
        <fullName evidence="2">Uncharacterized protein</fullName>
    </submittedName>
</protein>
<feature type="transmembrane region" description="Helical" evidence="1">
    <location>
        <begin position="78"/>
        <end position="98"/>
    </location>
</feature>
<keyword evidence="1" id="KW-1133">Transmembrane helix</keyword>
<organism evidence="2 3">
    <name type="scientific">Colletotrichum tofieldiae</name>
    <dbReference type="NCBI Taxonomy" id="708197"/>
    <lineage>
        <taxon>Eukaryota</taxon>
        <taxon>Fungi</taxon>
        <taxon>Dikarya</taxon>
        <taxon>Ascomycota</taxon>
        <taxon>Pezizomycotina</taxon>
        <taxon>Sordariomycetes</taxon>
        <taxon>Hypocreomycetidae</taxon>
        <taxon>Glomerellales</taxon>
        <taxon>Glomerellaceae</taxon>
        <taxon>Colletotrichum</taxon>
        <taxon>Colletotrichum spaethianum species complex</taxon>
    </lineage>
</organism>
<evidence type="ECO:0000313" key="2">
    <source>
        <dbReference type="EMBL" id="KZL71017.1"/>
    </source>
</evidence>
<reference evidence="2 3" key="1">
    <citation type="submission" date="2015-06" db="EMBL/GenBank/DDBJ databases">
        <title>Survival trade-offs in plant roots during colonization by closely related pathogenic and mutualistic fungi.</title>
        <authorList>
            <person name="Hacquard S."/>
            <person name="Kracher B."/>
            <person name="Hiruma K."/>
            <person name="Weinman A."/>
            <person name="Muench P."/>
            <person name="Garrido Oter R."/>
            <person name="Ver Loren van Themaat E."/>
            <person name="Dallerey J.-F."/>
            <person name="Damm U."/>
            <person name="Henrissat B."/>
            <person name="Lespinet O."/>
            <person name="Thon M."/>
            <person name="Kemen E."/>
            <person name="McHardy A.C."/>
            <person name="Schulze-Lefert P."/>
            <person name="O'Connell R.J."/>
        </authorList>
    </citation>
    <scope>NUCLEOTIDE SEQUENCE [LARGE SCALE GENOMIC DNA]</scope>
    <source>
        <strain evidence="2 3">0861</strain>
    </source>
</reference>
<feature type="transmembrane region" description="Helical" evidence="1">
    <location>
        <begin position="118"/>
        <end position="137"/>
    </location>
</feature>
<dbReference type="EMBL" id="LFIV01000080">
    <property type="protein sequence ID" value="KZL71017.1"/>
    <property type="molecule type" value="Genomic_DNA"/>
</dbReference>
<dbReference type="Proteomes" id="UP000076552">
    <property type="component" value="Unassembled WGS sequence"/>
</dbReference>
<keyword evidence="1" id="KW-0472">Membrane</keyword>
<keyword evidence="1" id="KW-0812">Transmembrane</keyword>
<accession>A0A161YET2</accession>
<feature type="transmembrane region" description="Helical" evidence="1">
    <location>
        <begin position="334"/>
        <end position="355"/>
    </location>
</feature>
<sequence length="372" mass="40303">LCSIKMSRAVFTAVFVSIFYLAKVAINDLAVADGLFGTLQEQLRGEPIQFTSLKFLDGLLTMLVRFFQPILTGKDPALSLFCIFMAGQLLAVHVLVQVEGLRAGNRGKLISFTTYWGVGWQLCTVGATLPIYFLLYIHTSPIPDTFGADAFASAISIDPVQARAVLGSLALGAILPTLLAALPSPNLITPHTQEVFLAIWQAFPLWSGIAQFILSQVIGVLGVLPKAKRPTAQSKINDLRRIYTFTLAIVALVSYGVVGYVFWTSKWASQPAIEALKDMLIPPSPFSKARMASVERGTLAFLQWDMCCASLATWSWIMYMAYQRKGVGGAVMGFVKLVMWSAVVGPGGATLAVVWGRDVESLKDGGGKRKTG</sequence>
<evidence type="ECO:0000313" key="3">
    <source>
        <dbReference type="Proteomes" id="UP000076552"/>
    </source>
</evidence>
<dbReference type="AlphaFoldDB" id="A0A161YET2"/>
<keyword evidence="3" id="KW-1185">Reference proteome</keyword>
<gene>
    <name evidence="2" type="ORF">CT0861_10068</name>
</gene>
<feature type="transmembrane region" description="Helical" evidence="1">
    <location>
        <begin position="301"/>
        <end position="322"/>
    </location>
</feature>
<feature type="transmembrane region" description="Helical" evidence="1">
    <location>
        <begin position="203"/>
        <end position="224"/>
    </location>
</feature>
<proteinExistence type="predicted"/>
<evidence type="ECO:0000256" key="1">
    <source>
        <dbReference type="SAM" id="Phobius"/>
    </source>
</evidence>
<feature type="transmembrane region" description="Helical" evidence="1">
    <location>
        <begin position="245"/>
        <end position="263"/>
    </location>
</feature>
<name>A0A161YET2_9PEZI</name>
<comment type="caution">
    <text evidence="2">The sequence shown here is derived from an EMBL/GenBank/DDBJ whole genome shotgun (WGS) entry which is preliminary data.</text>
</comment>
<dbReference type="STRING" id="708197.A0A161YET2"/>